<proteinExistence type="predicted"/>
<protein>
    <submittedName>
        <fullName evidence="6">Serine/threonine protein kinase</fullName>
    </submittedName>
</protein>
<dbReference type="InterPro" id="IPR000719">
    <property type="entry name" value="Prot_kinase_dom"/>
</dbReference>
<sequence>MSNRLARPDPPASQPLKRSKYRLLGLVGQGQFGRVFCASHRKTGRLVALKELDHQRFPTHKFLRELRFLLSLQHANIVTCQALEHTRRGRYLVMDYCEGGTLRSLMEGAAPLTLAQGLKLMLDILAGLSHAHQRSIVHCDIKPENILLNTQPRGWTARISDFGIARLSRELAQEAGNTGSPAYMAPERFYGQYFLSSDLYALGILFFELLLGYRPFSGSPVELMSAHLNSPVNISEVVPAELSQVVLTALQKLPARRFQTAEEMLAAAQLAVEELGARLPLESIYLPLLPSPHSSTPQCTFHSVEQEPLIASMASLAVIASSAGQWLYRSTNLACNGEIIADQLMASPTIPLAIRKQRVGAIAVPERIQALVARPQGCFAIASRSIYLLPLNPVIPAASDDGRLLTRLLVQLDSEFVATIAPQGNWLATAAHQHETMATAITIWRHQLGQPDQQFVAQAAIEHQSASSCQILALDSRHLAVISTLGDNSTESSSTGVLSSSSKPLSGSGQSGVSTGTLIVGYTRRGQRLGSWLLPLAVDSLISSAIPYRVLGKEAGCTDSMVLIDLKPLRVRRIRVNLEPAIFVATAWGYVLADRQGQLVLLDEEGQQLGQIAAPTVTSADSPTLATAIATFSNFGVLLATWQQATQQGHIHTIDLREFDLDLMF</sequence>
<feature type="domain" description="Protein kinase" evidence="5">
    <location>
        <begin position="21"/>
        <end position="270"/>
    </location>
</feature>
<evidence type="ECO:0000259" key="5">
    <source>
        <dbReference type="PROSITE" id="PS50011"/>
    </source>
</evidence>
<evidence type="ECO:0000256" key="3">
    <source>
        <dbReference type="PROSITE-ProRule" id="PRU10141"/>
    </source>
</evidence>
<evidence type="ECO:0000313" key="6">
    <source>
        <dbReference type="EMBL" id="MEP0816964.1"/>
    </source>
</evidence>
<keyword evidence="6" id="KW-0418">Kinase</keyword>
<evidence type="ECO:0000256" key="2">
    <source>
        <dbReference type="ARBA" id="ARBA00022840"/>
    </source>
</evidence>
<dbReference type="InterPro" id="IPR045269">
    <property type="entry name" value="Atg1-like"/>
</dbReference>
<keyword evidence="6" id="KW-0808">Transferase</keyword>
<feature type="region of interest" description="Disordered" evidence="4">
    <location>
        <begin position="487"/>
        <end position="512"/>
    </location>
</feature>
<dbReference type="Gene3D" id="1.10.510.10">
    <property type="entry name" value="Transferase(Phosphotransferase) domain 1"/>
    <property type="match status" value="1"/>
</dbReference>
<keyword evidence="7" id="KW-1185">Reference proteome</keyword>
<dbReference type="InterPro" id="IPR008271">
    <property type="entry name" value="Ser/Thr_kinase_AS"/>
</dbReference>
<keyword evidence="6" id="KW-0723">Serine/threonine-protein kinase</keyword>
<dbReference type="SMART" id="SM00220">
    <property type="entry name" value="S_TKc"/>
    <property type="match status" value="1"/>
</dbReference>
<evidence type="ECO:0000256" key="1">
    <source>
        <dbReference type="ARBA" id="ARBA00022741"/>
    </source>
</evidence>
<dbReference type="PANTHER" id="PTHR24348:SF68">
    <property type="entry name" value="SERINE_THREONINE-PROTEIN KINASE ATG1C"/>
    <property type="match status" value="1"/>
</dbReference>
<dbReference type="EMBL" id="JAMPKM010000003">
    <property type="protein sequence ID" value="MEP0816964.1"/>
    <property type="molecule type" value="Genomic_DNA"/>
</dbReference>
<accession>A0ABV0J5N7</accession>
<dbReference type="PROSITE" id="PS00108">
    <property type="entry name" value="PROTEIN_KINASE_ST"/>
    <property type="match status" value="1"/>
</dbReference>
<gene>
    <name evidence="6" type="ORF">NC998_07630</name>
</gene>
<dbReference type="PANTHER" id="PTHR24348">
    <property type="entry name" value="SERINE/THREONINE-PROTEIN KINASE UNC-51-RELATED"/>
    <property type="match status" value="1"/>
</dbReference>
<organism evidence="6 7">
    <name type="scientific">Trichocoleus desertorum GB2-A4</name>
    <dbReference type="NCBI Taxonomy" id="2933944"/>
    <lineage>
        <taxon>Bacteria</taxon>
        <taxon>Bacillati</taxon>
        <taxon>Cyanobacteriota</taxon>
        <taxon>Cyanophyceae</taxon>
        <taxon>Leptolyngbyales</taxon>
        <taxon>Trichocoleusaceae</taxon>
        <taxon>Trichocoleus</taxon>
    </lineage>
</organism>
<dbReference type="PROSITE" id="PS50011">
    <property type="entry name" value="PROTEIN_KINASE_DOM"/>
    <property type="match status" value="1"/>
</dbReference>
<evidence type="ECO:0000313" key="7">
    <source>
        <dbReference type="Proteomes" id="UP001464891"/>
    </source>
</evidence>
<dbReference type="GO" id="GO:0004674">
    <property type="term" value="F:protein serine/threonine kinase activity"/>
    <property type="evidence" value="ECO:0007669"/>
    <property type="project" value="UniProtKB-KW"/>
</dbReference>
<reference evidence="6 7" key="1">
    <citation type="submission" date="2022-04" db="EMBL/GenBank/DDBJ databases">
        <title>Positive selection, recombination, and allopatry shape intraspecific diversity of widespread and dominant cyanobacteria.</title>
        <authorList>
            <person name="Wei J."/>
            <person name="Shu W."/>
            <person name="Hu C."/>
        </authorList>
    </citation>
    <scope>NUCLEOTIDE SEQUENCE [LARGE SCALE GENOMIC DNA]</scope>
    <source>
        <strain evidence="6 7">GB2-A4</strain>
    </source>
</reference>
<dbReference type="RefSeq" id="WP_190439301.1">
    <property type="nucleotide sequence ID" value="NZ_JAMPKM010000003.1"/>
</dbReference>
<dbReference type="CDD" id="cd14014">
    <property type="entry name" value="STKc_PknB_like"/>
    <property type="match status" value="1"/>
</dbReference>
<dbReference type="SUPFAM" id="SSF56112">
    <property type="entry name" value="Protein kinase-like (PK-like)"/>
    <property type="match status" value="1"/>
</dbReference>
<name>A0ABV0J5N7_9CYAN</name>
<dbReference type="PROSITE" id="PS00107">
    <property type="entry name" value="PROTEIN_KINASE_ATP"/>
    <property type="match status" value="1"/>
</dbReference>
<dbReference type="Pfam" id="PF00069">
    <property type="entry name" value="Pkinase"/>
    <property type="match status" value="1"/>
</dbReference>
<feature type="compositionally biased region" description="Low complexity" evidence="4">
    <location>
        <begin position="489"/>
        <end position="512"/>
    </location>
</feature>
<dbReference type="InterPro" id="IPR011009">
    <property type="entry name" value="Kinase-like_dom_sf"/>
</dbReference>
<keyword evidence="1 3" id="KW-0547">Nucleotide-binding</keyword>
<keyword evidence="2 3" id="KW-0067">ATP-binding</keyword>
<evidence type="ECO:0000256" key="4">
    <source>
        <dbReference type="SAM" id="MobiDB-lite"/>
    </source>
</evidence>
<feature type="binding site" evidence="3">
    <location>
        <position position="50"/>
    </location>
    <ligand>
        <name>ATP</name>
        <dbReference type="ChEBI" id="CHEBI:30616"/>
    </ligand>
</feature>
<dbReference type="InterPro" id="IPR017441">
    <property type="entry name" value="Protein_kinase_ATP_BS"/>
</dbReference>
<comment type="caution">
    <text evidence="6">The sequence shown here is derived from an EMBL/GenBank/DDBJ whole genome shotgun (WGS) entry which is preliminary data.</text>
</comment>
<dbReference type="Proteomes" id="UP001464891">
    <property type="component" value="Unassembled WGS sequence"/>
</dbReference>